<dbReference type="SUPFAM" id="SSF63380">
    <property type="entry name" value="Riboflavin synthase domain-like"/>
    <property type="match status" value="1"/>
</dbReference>
<dbReference type="AlphaFoldDB" id="A0A7K1FG09"/>
<keyword evidence="4" id="KW-0479">Metal-binding</keyword>
<dbReference type="PRINTS" id="PR00409">
    <property type="entry name" value="PHDIOXRDTASE"/>
</dbReference>
<comment type="caution">
    <text evidence="11">The sequence shown here is derived from an EMBL/GenBank/DDBJ whole genome shotgun (WGS) entry which is preliminary data.</text>
</comment>
<dbReference type="GO" id="GO:0051537">
    <property type="term" value="F:2 iron, 2 sulfur cluster binding"/>
    <property type="evidence" value="ECO:0007669"/>
    <property type="project" value="UniProtKB-KW"/>
</dbReference>
<dbReference type="Gene3D" id="3.10.20.30">
    <property type="match status" value="1"/>
</dbReference>
<gene>
    <name evidence="11" type="ORF">GIS00_00435</name>
</gene>
<dbReference type="InterPro" id="IPR036010">
    <property type="entry name" value="2Fe-2S_ferredoxin-like_sf"/>
</dbReference>
<dbReference type="EMBL" id="WLYK01000001">
    <property type="protein sequence ID" value="MTD12409.1"/>
    <property type="molecule type" value="Genomic_DNA"/>
</dbReference>
<dbReference type="InterPro" id="IPR001041">
    <property type="entry name" value="2Fe-2S_ferredoxin-type"/>
</dbReference>
<proteinExistence type="predicted"/>
<evidence type="ECO:0000256" key="4">
    <source>
        <dbReference type="ARBA" id="ARBA00022723"/>
    </source>
</evidence>
<keyword evidence="2" id="KW-0285">Flavoprotein</keyword>
<sequence>MFSFPVTDAPPADRTAPATARSTPDPAIVLRLVVQERVQESEGVVSLSFRTPDGTPLPGWSPGSHIDVHVGDDLVRQYSLSSITPDRETWRITVLREGAVSGRLHEIEIGTTVEVSLPRNNFPLVDSPRYLFVAGGIGITPLVPMIEAAERSGAEWSLVYSGRNRSHMAFLDHLAGYGCRASVIATADSPRVDLIEFFRAPRPDTVVYACGPESMLVALEGATAHWPAGTLHTERFVPREFDDSGDVEFEVEFVDSAVTATVPVGRTILEIAEEHDIPVISSCAEGTCGTCETPVLEGTPDHRDSILTDEERVQGNTMFICVSRSVGGCRLRLDI</sequence>
<dbReference type="InterPro" id="IPR039261">
    <property type="entry name" value="FNR_nucleotide-bd"/>
</dbReference>
<dbReference type="PROSITE" id="PS00197">
    <property type="entry name" value="2FE2S_FER_1"/>
    <property type="match status" value="1"/>
</dbReference>
<dbReference type="InterPro" id="IPR017927">
    <property type="entry name" value="FAD-bd_FR_type"/>
</dbReference>
<dbReference type="Pfam" id="PF00111">
    <property type="entry name" value="Fer2"/>
    <property type="match status" value="1"/>
</dbReference>
<evidence type="ECO:0000256" key="8">
    <source>
        <dbReference type="SAM" id="MobiDB-lite"/>
    </source>
</evidence>
<organism evidence="11 12">
    <name type="scientific">Nakamurella alba</name>
    <dbReference type="NCBI Taxonomy" id="2665158"/>
    <lineage>
        <taxon>Bacteria</taxon>
        <taxon>Bacillati</taxon>
        <taxon>Actinomycetota</taxon>
        <taxon>Actinomycetes</taxon>
        <taxon>Nakamurellales</taxon>
        <taxon>Nakamurellaceae</taxon>
        <taxon>Nakamurella</taxon>
    </lineage>
</organism>
<evidence type="ECO:0000256" key="5">
    <source>
        <dbReference type="ARBA" id="ARBA00023002"/>
    </source>
</evidence>
<dbReference type="PANTHER" id="PTHR47354:SF1">
    <property type="entry name" value="CARNITINE MONOOXYGENASE REDUCTASE SUBUNIT"/>
    <property type="match status" value="1"/>
</dbReference>
<dbReference type="Gene3D" id="3.40.50.80">
    <property type="entry name" value="Nucleotide-binding domain of ferredoxin-NADP reductase (FNR) module"/>
    <property type="match status" value="1"/>
</dbReference>
<dbReference type="GO" id="GO:0016491">
    <property type="term" value="F:oxidoreductase activity"/>
    <property type="evidence" value="ECO:0007669"/>
    <property type="project" value="UniProtKB-KW"/>
</dbReference>
<evidence type="ECO:0000256" key="3">
    <source>
        <dbReference type="ARBA" id="ARBA00022714"/>
    </source>
</evidence>
<name>A0A7K1FG09_9ACTN</name>
<dbReference type="PANTHER" id="PTHR47354">
    <property type="entry name" value="NADH OXIDOREDUCTASE HCR"/>
    <property type="match status" value="1"/>
</dbReference>
<dbReference type="CDD" id="cd06185">
    <property type="entry name" value="PDR_like"/>
    <property type="match status" value="1"/>
</dbReference>
<evidence type="ECO:0000313" key="11">
    <source>
        <dbReference type="EMBL" id="MTD12409.1"/>
    </source>
</evidence>
<dbReference type="PROSITE" id="PS51085">
    <property type="entry name" value="2FE2S_FER_2"/>
    <property type="match status" value="1"/>
</dbReference>
<keyword evidence="5" id="KW-0560">Oxidoreductase</keyword>
<dbReference type="Pfam" id="PF00970">
    <property type="entry name" value="FAD_binding_6"/>
    <property type="match status" value="1"/>
</dbReference>
<evidence type="ECO:0000256" key="6">
    <source>
        <dbReference type="ARBA" id="ARBA00023004"/>
    </source>
</evidence>
<feature type="region of interest" description="Disordered" evidence="8">
    <location>
        <begin position="1"/>
        <end position="22"/>
    </location>
</feature>
<evidence type="ECO:0000313" key="12">
    <source>
        <dbReference type="Proteomes" id="UP000460221"/>
    </source>
</evidence>
<dbReference type="PROSITE" id="PS51384">
    <property type="entry name" value="FAD_FR"/>
    <property type="match status" value="1"/>
</dbReference>
<protein>
    <submittedName>
        <fullName evidence="11">2Fe-2S iron-sulfur cluster binding domain-containing protein</fullName>
    </submittedName>
</protein>
<dbReference type="Proteomes" id="UP000460221">
    <property type="component" value="Unassembled WGS sequence"/>
</dbReference>
<evidence type="ECO:0000256" key="1">
    <source>
        <dbReference type="ARBA" id="ARBA00001974"/>
    </source>
</evidence>
<keyword evidence="6" id="KW-0408">Iron</keyword>
<evidence type="ECO:0000259" key="10">
    <source>
        <dbReference type="PROSITE" id="PS51384"/>
    </source>
</evidence>
<accession>A0A7K1FG09</accession>
<evidence type="ECO:0000256" key="2">
    <source>
        <dbReference type="ARBA" id="ARBA00022630"/>
    </source>
</evidence>
<reference evidence="11 12" key="1">
    <citation type="submission" date="2019-11" db="EMBL/GenBank/DDBJ databases">
        <authorList>
            <person name="Jiang L.-Q."/>
        </authorList>
    </citation>
    <scope>NUCLEOTIDE SEQUENCE [LARGE SCALE GENOMIC DNA]</scope>
    <source>
        <strain evidence="11 12">YIM 132087</strain>
    </source>
</reference>
<evidence type="ECO:0000256" key="7">
    <source>
        <dbReference type="ARBA" id="ARBA00023014"/>
    </source>
</evidence>
<evidence type="ECO:0000259" key="9">
    <source>
        <dbReference type="PROSITE" id="PS51085"/>
    </source>
</evidence>
<dbReference type="InterPro" id="IPR017938">
    <property type="entry name" value="Riboflavin_synthase-like_b-brl"/>
</dbReference>
<dbReference type="Gene3D" id="2.40.30.10">
    <property type="entry name" value="Translation factors"/>
    <property type="match status" value="1"/>
</dbReference>
<dbReference type="InterPro" id="IPR006058">
    <property type="entry name" value="2Fe2S_fd_BS"/>
</dbReference>
<dbReference type="CDD" id="cd00207">
    <property type="entry name" value="fer2"/>
    <property type="match status" value="1"/>
</dbReference>
<dbReference type="SUPFAM" id="SSF52343">
    <property type="entry name" value="Ferredoxin reductase-like, C-terminal NADP-linked domain"/>
    <property type="match status" value="1"/>
</dbReference>
<dbReference type="GO" id="GO:0046872">
    <property type="term" value="F:metal ion binding"/>
    <property type="evidence" value="ECO:0007669"/>
    <property type="project" value="UniProtKB-KW"/>
</dbReference>
<feature type="domain" description="2Fe-2S ferredoxin-type" evidence="9">
    <location>
        <begin position="249"/>
        <end position="335"/>
    </location>
</feature>
<dbReference type="InterPro" id="IPR008333">
    <property type="entry name" value="Cbr1-like_FAD-bd_dom"/>
</dbReference>
<keyword evidence="7" id="KW-0411">Iron-sulfur</keyword>
<comment type="cofactor">
    <cofactor evidence="1">
        <name>FAD</name>
        <dbReference type="ChEBI" id="CHEBI:57692"/>
    </cofactor>
</comment>
<keyword evidence="12" id="KW-1185">Reference proteome</keyword>
<dbReference type="InterPro" id="IPR050415">
    <property type="entry name" value="MRET"/>
</dbReference>
<dbReference type="SUPFAM" id="SSF54292">
    <property type="entry name" value="2Fe-2S ferredoxin-like"/>
    <property type="match status" value="1"/>
</dbReference>
<keyword evidence="3" id="KW-0001">2Fe-2S</keyword>
<dbReference type="InterPro" id="IPR012675">
    <property type="entry name" value="Beta-grasp_dom_sf"/>
</dbReference>
<feature type="domain" description="FAD-binding FR-type" evidence="10">
    <location>
        <begin position="27"/>
        <end position="125"/>
    </location>
</feature>